<dbReference type="AlphaFoldDB" id="A0A6H0S7Y4"/>
<dbReference type="Proteomes" id="UP000501849">
    <property type="component" value="Chromosome"/>
</dbReference>
<organism evidence="2 3">
    <name type="scientific">Mycolicibacterium frederiksbergense</name>
    <dbReference type="NCBI Taxonomy" id="117567"/>
    <lineage>
        <taxon>Bacteria</taxon>
        <taxon>Bacillati</taxon>
        <taxon>Actinomycetota</taxon>
        <taxon>Actinomycetes</taxon>
        <taxon>Mycobacteriales</taxon>
        <taxon>Mycobacteriaceae</taxon>
        <taxon>Mycolicibacterium</taxon>
    </lineage>
</organism>
<protein>
    <submittedName>
        <fullName evidence="2">DUF732 domain-containing protein</fullName>
    </submittedName>
</protein>
<evidence type="ECO:0000313" key="2">
    <source>
        <dbReference type="EMBL" id="QIV83276.1"/>
    </source>
</evidence>
<proteinExistence type="predicted"/>
<reference evidence="2 3" key="1">
    <citation type="submission" date="2019-04" db="EMBL/GenBank/DDBJ databases">
        <title>Draft, Whole-Genome Sequence of the Anthracene-degrading Mycobacterium frederiksbergense LB501T, Isolated from a Polycyclic Aromatic Hydrocarbon (PAH)-Contaminated Soil.</title>
        <authorList>
            <person name="Augelletti F."/>
        </authorList>
    </citation>
    <scope>NUCLEOTIDE SEQUENCE [LARGE SCALE GENOMIC DNA]</scope>
    <source>
        <strain evidence="2 3">LB 501T</strain>
    </source>
</reference>
<feature type="domain" description="DUF732" evidence="1">
    <location>
        <begin position="51"/>
        <end position="121"/>
    </location>
</feature>
<evidence type="ECO:0000313" key="3">
    <source>
        <dbReference type="Proteomes" id="UP000501849"/>
    </source>
</evidence>
<sequence>MSPPDHAGAQTSRGETMFAVQRLIQSAGLALVAGLSGLATAGTASAITSADDAAFLSDIRYEGISYESAVEVISNAHEVCAELDSGVQATDIGLDILEYTDLNTRQAAAFIVMSIGYYCPQHTGAFA</sequence>
<dbReference type="Pfam" id="PF05305">
    <property type="entry name" value="DUF732"/>
    <property type="match status" value="1"/>
</dbReference>
<dbReference type="EMBL" id="CP038799">
    <property type="protein sequence ID" value="QIV83276.1"/>
    <property type="molecule type" value="Genomic_DNA"/>
</dbReference>
<dbReference type="InterPro" id="IPR007969">
    <property type="entry name" value="DUF732"/>
</dbReference>
<name>A0A6H0S7Y4_9MYCO</name>
<gene>
    <name evidence="2" type="ORF">EXE63_22145</name>
</gene>
<accession>A0A6H0S7Y4</accession>
<keyword evidence="3" id="KW-1185">Reference proteome</keyword>
<dbReference type="KEGG" id="mfre:EXE63_22145"/>
<evidence type="ECO:0000259" key="1">
    <source>
        <dbReference type="Pfam" id="PF05305"/>
    </source>
</evidence>